<feature type="compositionally biased region" description="Gly residues" evidence="9">
    <location>
        <begin position="431"/>
        <end position="443"/>
    </location>
</feature>
<evidence type="ECO:0000256" key="7">
    <source>
        <dbReference type="ARBA" id="ARBA00022833"/>
    </source>
</evidence>
<dbReference type="InterPro" id="IPR001841">
    <property type="entry name" value="Znf_RING"/>
</dbReference>
<dbReference type="Proteomes" id="UP001283341">
    <property type="component" value="Unassembled WGS sequence"/>
</dbReference>
<keyword evidence="6" id="KW-0833">Ubl conjugation pathway</keyword>
<accession>A0AAE0M4E8</accession>
<dbReference type="Pfam" id="PF13639">
    <property type="entry name" value="zf-RING_2"/>
    <property type="match status" value="1"/>
</dbReference>
<evidence type="ECO:0000256" key="9">
    <source>
        <dbReference type="SAM" id="MobiDB-lite"/>
    </source>
</evidence>
<comment type="caution">
    <text evidence="11">The sequence shown here is derived from an EMBL/GenBank/DDBJ whole genome shotgun (WGS) entry which is preliminary data.</text>
</comment>
<dbReference type="GO" id="GO:0061630">
    <property type="term" value="F:ubiquitin protein ligase activity"/>
    <property type="evidence" value="ECO:0007669"/>
    <property type="project" value="UniProtKB-EC"/>
</dbReference>
<evidence type="ECO:0000313" key="11">
    <source>
        <dbReference type="EMBL" id="KAK3318333.1"/>
    </source>
</evidence>
<dbReference type="EC" id="2.3.2.27" evidence="2"/>
<dbReference type="Gene3D" id="3.30.40.10">
    <property type="entry name" value="Zinc/RING finger domain, C3HC4 (zinc finger)"/>
    <property type="match status" value="1"/>
</dbReference>
<keyword evidence="5 8" id="KW-0863">Zinc-finger</keyword>
<sequence>MASTDGRSRLDASSGREVVYCHVCSYEWYRDERESLQCSRCNSEATEIVDPNNDIREPPDDLPALLLFGGRRPHTHSPTGDPDSDPEEGDIEDHLGTGPGEPFMARTIFNSHSRSPDGRERDRDRLGGDGRDDIMFRFAEMLTQMGGRSPPPVPPSRELLFPPPPDRASGEYTFSQPRIQRTTFSSGPFGGTASFTITTGVAGGTVLGSPGGPAGLPNFDTIFGDLMRGGPSPHGTDPHRQPGVGDRPQPGAIGLAAMLQEIIGAAINPANAVHGDVVYNEEALDRIVSQLMEQHPQSNAAPPASQTAIDQLEKKKLTDEMMGSEGKAECTICIDEMHRGDDVTVLPCTHWFHGECVTLWLKEHNTCPICRRAIEAREGRGETRPNFSAGGQQSAGEQSQTAAGPSSSESPLRGRPSPPDGNGSYGSPFGRMGGGFGTDGFGVGTPQHVHHFPMTSGESVPQTRQSPDSHTIHRSYFYSFGSGSGNPAPPSGRTEFPAQSMSDSRDDRERDQTSTASSSGSRRSVLGSVFGDSSSRRDNNTNQNRSGRGSSSGSHNPFSWLREHLPGGSRNSGSGDGNTDRERR</sequence>
<keyword evidence="3" id="KW-0808">Transferase</keyword>
<dbReference type="FunFam" id="3.30.40.10:FF:000127">
    <property type="entry name" value="E3 ubiquitin-protein ligase RNF181"/>
    <property type="match status" value="1"/>
</dbReference>
<dbReference type="SMART" id="SM00184">
    <property type="entry name" value="RING"/>
    <property type="match status" value="1"/>
</dbReference>
<dbReference type="InterPro" id="IPR051834">
    <property type="entry name" value="RING_finger_E3_ligase"/>
</dbReference>
<dbReference type="SUPFAM" id="SSF57850">
    <property type="entry name" value="RING/U-box"/>
    <property type="match status" value="1"/>
</dbReference>
<evidence type="ECO:0000256" key="4">
    <source>
        <dbReference type="ARBA" id="ARBA00022723"/>
    </source>
</evidence>
<feature type="compositionally biased region" description="Acidic residues" evidence="9">
    <location>
        <begin position="82"/>
        <end position="91"/>
    </location>
</feature>
<feature type="compositionally biased region" description="Low complexity" evidence="9">
    <location>
        <begin position="513"/>
        <end position="529"/>
    </location>
</feature>
<evidence type="ECO:0000256" key="6">
    <source>
        <dbReference type="ARBA" id="ARBA00022786"/>
    </source>
</evidence>
<proteinExistence type="predicted"/>
<dbReference type="PROSITE" id="PS50089">
    <property type="entry name" value="ZF_RING_2"/>
    <property type="match status" value="1"/>
</dbReference>
<gene>
    <name evidence="11" type="ORF">B0H66DRAFT_233378</name>
</gene>
<dbReference type="PANTHER" id="PTHR45931">
    <property type="entry name" value="SI:CH211-59O9.10"/>
    <property type="match status" value="1"/>
</dbReference>
<feature type="compositionally biased region" description="Low complexity" evidence="9">
    <location>
        <begin position="388"/>
        <end position="404"/>
    </location>
</feature>
<dbReference type="EMBL" id="JAUEDM010000004">
    <property type="protein sequence ID" value="KAK3318333.1"/>
    <property type="molecule type" value="Genomic_DNA"/>
</dbReference>
<comment type="catalytic activity">
    <reaction evidence="1">
        <text>S-ubiquitinyl-[E2 ubiquitin-conjugating enzyme]-L-cysteine + [acceptor protein]-L-lysine = [E2 ubiquitin-conjugating enzyme]-L-cysteine + N(6)-ubiquitinyl-[acceptor protein]-L-lysine.</text>
        <dbReference type="EC" id="2.3.2.27"/>
    </reaction>
</comment>
<feature type="region of interest" description="Disordered" evidence="9">
    <location>
        <begin position="380"/>
        <end position="584"/>
    </location>
</feature>
<reference evidence="11" key="1">
    <citation type="journal article" date="2023" name="Mol. Phylogenet. Evol.">
        <title>Genome-scale phylogeny and comparative genomics of the fungal order Sordariales.</title>
        <authorList>
            <person name="Hensen N."/>
            <person name="Bonometti L."/>
            <person name="Westerberg I."/>
            <person name="Brannstrom I.O."/>
            <person name="Guillou S."/>
            <person name="Cros-Aarteil S."/>
            <person name="Calhoun S."/>
            <person name="Haridas S."/>
            <person name="Kuo A."/>
            <person name="Mondo S."/>
            <person name="Pangilinan J."/>
            <person name="Riley R."/>
            <person name="LaButti K."/>
            <person name="Andreopoulos B."/>
            <person name="Lipzen A."/>
            <person name="Chen C."/>
            <person name="Yan M."/>
            <person name="Daum C."/>
            <person name="Ng V."/>
            <person name="Clum A."/>
            <person name="Steindorff A."/>
            <person name="Ohm R.A."/>
            <person name="Martin F."/>
            <person name="Silar P."/>
            <person name="Natvig D.O."/>
            <person name="Lalanne C."/>
            <person name="Gautier V."/>
            <person name="Ament-Velasquez S.L."/>
            <person name="Kruys A."/>
            <person name="Hutchinson M.I."/>
            <person name="Powell A.J."/>
            <person name="Barry K."/>
            <person name="Miller A.N."/>
            <person name="Grigoriev I.V."/>
            <person name="Debuchy R."/>
            <person name="Gladieux P."/>
            <person name="Hiltunen Thoren M."/>
            <person name="Johannesson H."/>
        </authorList>
    </citation>
    <scope>NUCLEOTIDE SEQUENCE</scope>
    <source>
        <strain evidence="11">CBS 118394</strain>
    </source>
</reference>
<reference evidence="11" key="2">
    <citation type="submission" date="2023-06" db="EMBL/GenBank/DDBJ databases">
        <authorList>
            <consortium name="Lawrence Berkeley National Laboratory"/>
            <person name="Haridas S."/>
            <person name="Hensen N."/>
            <person name="Bonometti L."/>
            <person name="Westerberg I."/>
            <person name="Brannstrom I.O."/>
            <person name="Guillou S."/>
            <person name="Cros-Aarteil S."/>
            <person name="Calhoun S."/>
            <person name="Kuo A."/>
            <person name="Mondo S."/>
            <person name="Pangilinan J."/>
            <person name="Riley R."/>
            <person name="Labutti K."/>
            <person name="Andreopoulos B."/>
            <person name="Lipzen A."/>
            <person name="Chen C."/>
            <person name="Yanf M."/>
            <person name="Daum C."/>
            <person name="Ng V."/>
            <person name="Clum A."/>
            <person name="Steindorff A."/>
            <person name="Ohm R."/>
            <person name="Martin F."/>
            <person name="Silar P."/>
            <person name="Natvig D."/>
            <person name="Lalanne C."/>
            <person name="Gautier V."/>
            <person name="Ament-Velasquez S.L."/>
            <person name="Kruys A."/>
            <person name="Hutchinson M.I."/>
            <person name="Powell A.J."/>
            <person name="Barry K."/>
            <person name="Miller A.N."/>
            <person name="Grigoriev I.V."/>
            <person name="Debuchy R."/>
            <person name="Gladieux P."/>
            <person name="Thoren M.H."/>
            <person name="Johannesson H."/>
        </authorList>
    </citation>
    <scope>NUCLEOTIDE SEQUENCE</scope>
    <source>
        <strain evidence="11">CBS 118394</strain>
    </source>
</reference>
<dbReference type="AlphaFoldDB" id="A0AAE0M4E8"/>
<dbReference type="GO" id="GO:0006511">
    <property type="term" value="P:ubiquitin-dependent protein catabolic process"/>
    <property type="evidence" value="ECO:0007669"/>
    <property type="project" value="TreeGrafter"/>
</dbReference>
<keyword evidence="4" id="KW-0479">Metal-binding</keyword>
<name>A0AAE0M4E8_9PEZI</name>
<dbReference type="GO" id="GO:0016567">
    <property type="term" value="P:protein ubiquitination"/>
    <property type="evidence" value="ECO:0007669"/>
    <property type="project" value="UniProtKB-ARBA"/>
</dbReference>
<evidence type="ECO:0000256" key="1">
    <source>
        <dbReference type="ARBA" id="ARBA00000900"/>
    </source>
</evidence>
<evidence type="ECO:0000256" key="2">
    <source>
        <dbReference type="ARBA" id="ARBA00012483"/>
    </source>
</evidence>
<evidence type="ECO:0000256" key="5">
    <source>
        <dbReference type="ARBA" id="ARBA00022771"/>
    </source>
</evidence>
<dbReference type="InterPro" id="IPR013083">
    <property type="entry name" value="Znf_RING/FYVE/PHD"/>
</dbReference>
<dbReference type="GO" id="GO:0005634">
    <property type="term" value="C:nucleus"/>
    <property type="evidence" value="ECO:0007669"/>
    <property type="project" value="TreeGrafter"/>
</dbReference>
<evidence type="ECO:0000256" key="3">
    <source>
        <dbReference type="ARBA" id="ARBA00022679"/>
    </source>
</evidence>
<feature type="compositionally biased region" description="Polar residues" evidence="9">
    <location>
        <begin position="456"/>
        <end position="469"/>
    </location>
</feature>
<feature type="domain" description="RING-type" evidence="10">
    <location>
        <begin position="330"/>
        <end position="371"/>
    </location>
</feature>
<organism evidence="11 12">
    <name type="scientific">Apodospora peruviana</name>
    <dbReference type="NCBI Taxonomy" id="516989"/>
    <lineage>
        <taxon>Eukaryota</taxon>
        <taxon>Fungi</taxon>
        <taxon>Dikarya</taxon>
        <taxon>Ascomycota</taxon>
        <taxon>Pezizomycotina</taxon>
        <taxon>Sordariomycetes</taxon>
        <taxon>Sordariomycetidae</taxon>
        <taxon>Sordariales</taxon>
        <taxon>Lasiosphaeriaceae</taxon>
        <taxon>Apodospora</taxon>
    </lineage>
</organism>
<evidence type="ECO:0000256" key="8">
    <source>
        <dbReference type="PROSITE-ProRule" id="PRU00175"/>
    </source>
</evidence>
<evidence type="ECO:0000259" key="10">
    <source>
        <dbReference type="PROSITE" id="PS50089"/>
    </source>
</evidence>
<protein>
    <recommendedName>
        <fullName evidence="2">RING-type E3 ubiquitin transferase</fullName>
        <ecNumber evidence="2">2.3.2.27</ecNumber>
    </recommendedName>
</protein>
<keyword evidence="7" id="KW-0862">Zinc</keyword>
<feature type="region of interest" description="Disordered" evidence="9">
    <location>
        <begin position="47"/>
        <end position="130"/>
    </location>
</feature>
<feature type="compositionally biased region" description="Low complexity" evidence="9">
    <location>
        <begin position="545"/>
        <end position="554"/>
    </location>
</feature>
<dbReference type="PANTHER" id="PTHR45931:SF3">
    <property type="entry name" value="RING ZINC FINGER-CONTAINING PROTEIN"/>
    <property type="match status" value="1"/>
</dbReference>
<dbReference type="CDD" id="cd16454">
    <property type="entry name" value="RING-H2_PA-TM-RING"/>
    <property type="match status" value="1"/>
</dbReference>
<keyword evidence="12" id="KW-1185">Reference proteome</keyword>
<feature type="compositionally biased region" description="Basic and acidic residues" evidence="9">
    <location>
        <begin position="114"/>
        <end position="130"/>
    </location>
</feature>
<evidence type="ECO:0000313" key="12">
    <source>
        <dbReference type="Proteomes" id="UP001283341"/>
    </source>
</evidence>
<dbReference type="GO" id="GO:0008270">
    <property type="term" value="F:zinc ion binding"/>
    <property type="evidence" value="ECO:0007669"/>
    <property type="project" value="UniProtKB-KW"/>
</dbReference>
<feature type="compositionally biased region" description="Basic and acidic residues" evidence="9">
    <location>
        <begin position="503"/>
        <end position="512"/>
    </location>
</feature>